<dbReference type="InterPro" id="IPR029058">
    <property type="entry name" value="AB_hydrolase_fold"/>
</dbReference>
<dbReference type="GO" id="GO:0004252">
    <property type="term" value="F:serine-type endopeptidase activity"/>
    <property type="evidence" value="ECO:0007669"/>
    <property type="project" value="TreeGrafter"/>
</dbReference>
<keyword evidence="4" id="KW-1185">Reference proteome</keyword>
<dbReference type="GO" id="GO:0006508">
    <property type="term" value="P:proteolysis"/>
    <property type="evidence" value="ECO:0007669"/>
    <property type="project" value="InterPro"/>
</dbReference>
<evidence type="ECO:0000256" key="1">
    <source>
        <dbReference type="ARBA" id="ARBA00022801"/>
    </source>
</evidence>
<dbReference type="OrthoDB" id="8638755at2"/>
<dbReference type="Pfam" id="PF00326">
    <property type="entry name" value="Peptidase_S9"/>
    <property type="match status" value="1"/>
</dbReference>
<evidence type="ECO:0000313" key="3">
    <source>
        <dbReference type="EMBL" id="TDQ41836.1"/>
    </source>
</evidence>
<reference evidence="3 4" key="1">
    <citation type="submission" date="2019-03" db="EMBL/GenBank/DDBJ databases">
        <title>Genomic Encyclopedia of Type Strains, Phase IV (KMG-IV): sequencing the most valuable type-strain genomes for metagenomic binning, comparative biology and taxonomic classification.</title>
        <authorList>
            <person name="Goeker M."/>
        </authorList>
    </citation>
    <scope>NUCLEOTIDE SEQUENCE [LARGE SCALE GENOMIC DNA]</scope>
    <source>
        <strain evidence="3 4">DSM 103792</strain>
    </source>
</reference>
<gene>
    <name evidence="3" type="ORF">EV696_1379</name>
</gene>
<dbReference type="Gene3D" id="3.40.50.1820">
    <property type="entry name" value="alpha/beta hydrolase"/>
    <property type="match status" value="1"/>
</dbReference>
<feature type="domain" description="Peptidase S9 prolyl oligopeptidase catalytic" evidence="2">
    <location>
        <begin position="443"/>
        <end position="636"/>
    </location>
</feature>
<evidence type="ECO:0000259" key="2">
    <source>
        <dbReference type="Pfam" id="PF00326"/>
    </source>
</evidence>
<keyword evidence="3" id="KW-0031">Aminopeptidase</keyword>
<dbReference type="Proteomes" id="UP000295375">
    <property type="component" value="Unassembled WGS sequence"/>
</dbReference>
<dbReference type="SUPFAM" id="SSF82171">
    <property type="entry name" value="DPP6 N-terminal domain-like"/>
    <property type="match status" value="1"/>
</dbReference>
<dbReference type="EMBL" id="SNYM01000037">
    <property type="protein sequence ID" value="TDQ41836.1"/>
    <property type="molecule type" value="Genomic_DNA"/>
</dbReference>
<accession>A0A4R6U7R9</accession>
<keyword evidence="1" id="KW-0378">Hydrolase</keyword>
<dbReference type="AlphaFoldDB" id="A0A4R6U7R9"/>
<dbReference type="GO" id="GO:0004177">
    <property type="term" value="F:aminopeptidase activity"/>
    <property type="evidence" value="ECO:0007669"/>
    <property type="project" value="UniProtKB-KW"/>
</dbReference>
<organism evidence="3 4">
    <name type="scientific">Permianibacter aggregans</name>
    <dbReference type="NCBI Taxonomy" id="1510150"/>
    <lineage>
        <taxon>Bacteria</taxon>
        <taxon>Pseudomonadati</taxon>
        <taxon>Pseudomonadota</taxon>
        <taxon>Gammaproteobacteria</taxon>
        <taxon>Pseudomonadales</taxon>
        <taxon>Pseudomonadaceae</taxon>
        <taxon>Permianibacter</taxon>
    </lineage>
</organism>
<dbReference type="PANTHER" id="PTHR42776">
    <property type="entry name" value="SERINE PEPTIDASE S9 FAMILY MEMBER"/>
    <property type="match status" value="1"/>
</dbReference>
<dbReference type="SUPFAM" id="SSF53474">
    <property type="entry name" value="alpha/beta-Hydrolases"/>
    <property type="match status" value="1"/>
</dbReference>
<protein>
    <submittedName>
        <fullName evidence="3">Dipeptidyl aminopeptidase/acylaminoacyl peptidase</fullName>
    </submittedName>
</protein>
<dbReference type="RefSeq" id="WP_133593923.1">
    <property type="nucleotide sequence ID" value="NZ_CP037953.1"/>
</dbReference>
<dbReference type="InterPro" id="IPR001375">
    <property type="entry name" value="Peptidase_S9_cat"/>
</dbReference>
<evidence type="ECO:0000313" key="4">
    <source>
        <dbReference type="Proteomes" id="UP000295375"/>
    </source>
</evidence>
<name>A0A4R6U7R9_9GAMM</name>
<sequence length="691" mass="78297">MLLSQHDGKGTLWPLFALLLTLLVNLDANADSNALQTAKQQSQAQGKAPLLAREAFLQPDTVSDAQMSPDGRFLLFRQRNEQQSDLMLRAIDDEPLVRVQADAQRVRAQWSGDSQTLWLADAQGLSLYDIASQRGKRLWKWDEKRRQQFWGVDSAAPNFALMREKVADDGRWLYRYLLIDRKGQTRVLHQSRFSLHSVALNAHGELLYSIGYEGDRYDKVIRRYQPGKSRELMRCVGVQRCQLIGHDDQRLFVLGYHNEKTGSEDKLHLQSQTNTATAWQTLHRDPNDIADVSAVLWSAHERDWLAVAYHPDRRQWYGNGEQRQKQLDALRAQLPDASLYLQTSEDGKRWLVQAKRADWPFDRYFLFAPETLTLKPLFANETKNELTAALVNAIPFSYHASDGMLLHAYVFLPKGVALTKAPIIANLHGGPYNRDRDDYTPITQLLVNRGYVVVTPNFRASTGYGLHYLLSAGGDFGKGKVLQDIIDSLEHLLVQGIGDRQQQAVIGHSFGGYASLLAVSHFPNRFRFAVASAAPMDFYWGMGWIAKNGGSAIPADGPPAELFFQHHGMPFTDERWQQQMRDESPWEHIKALQAPLYLWAGAKDDRVPLKEVVHYAGEVKRHDKPLTLLIDPDTGHNPDARLNFEAIVYLIEAAANQHFSGGLTAPAPMLKRFIEKHTRIDSNRLVTDVKP</sequence>
<keyword evidence="3" id="KW-0645">Protease</keyword>
<comment type="caution">
    <text evidence="3">The sequence shown here is derived from an EMBL/GenBank/DDBJ whole genome shotgun (WGS) entry which is preliminary data.</text>
</comment>
<proteinExistence type="predicted"/>
<dbReference type="PANTHER" id="PTHR42776:SF27">
    <property type="entry name" value="DIPEPTIDYL PEPTIDASE FAMILY MEMBER 6"/>
    <property type="match status" value="1"/>
</dbReference>